<keyword evidence="2" id="KW-1185">Reference proteome</keyword>
<sequence length="97" mass="10915">MLERLSEQRQAVITARCLLGRNALCLNDEEWSCISQAIEALRPFEEATKEVSAEQYATISKVIPLVSLFQNATTSARQKGNTLALQLATQCKRRFEN</sequence>
<evidence type="ECO:0000313" key="1">
    <source>
        <dbReference type="EMBL" id="KAL1250778.1"/>
    </source>
</evidence>
<organism evidence="1 2">
    <name type="scientific">Cirrhinus molitorella</name>
    <name type="common">mud carp</name>
    <dbReference type="NCBI Taxonomy" id="172907"/>
    <lineage>
        <taxon>Eukaryota</taxon>
        <taxon>Metazoa</taxon>
        <taxon>Chordata</taxon>
        <taxon>Craniata</taxon>
        <taxon>Vertebrata</taxon>
        <taxon>Euteleostomi</taxon>
        <taxon>Actinopterygii</taxon>
        <taxon>Neopterygii</taxon>
        <taxon>Teleostei</taxon>
        <taxon>Ostariophysi</taxon>
        <taxon>Cypriniformes</taxon>
        <taxon>Cyprinidae</taxon>
        <taxon>Labeoninae</taxon>
        <taxon>Labeonini</taxon>
        <taxon>Cirrhinus</taxon>
    </lineage>
</organism>
<dbReference type="InterPro" id="IPR052865">
    <property type="entry name" value="Zinc_finger_BED"/>
</dbReference>
<dbReference type="Proteomes" id="UP001558613">
    <property type="component" value="Unassembled WGS sequence"/>
</dbReference>
<proteinExistence type="predicted"/>
<reference evidence="1 2" key="1">
    <citation type="submission" date="2023-09" db="EMBL/GenBank/DDBJ databases">
        <authorList>
            <person name="Wang M."/>
        </authorList>
    </citation>
    <scope>NUCLEOTIDE SEQUENCE [LARGE SCALE GENOMIC DNA]</scope>
    <source>
        <strain evidence="1">GT-2023</strain>
        <tissue evidence="1">Liver</tissue>
    </source>
</reference>
<dbReference type="PANTHER" id="PTHR47241:SF1">
    <property type="entry name" value="BED-TYPE DOMAIN-CONTAINING PROTEIN"/>
    <property type="match status" value="1"/>
</dbReference>
<gene>
    <name evidence="1" type="ORF">QQF64_018574</name>
</gene>
<accession>A0ABR3LD88</accession>
<protein>
    <submittedName>
        <fullName evidence="1">Uncharacterized protein</fullName>
    </submittedName>
</protein>
<evidence type="ECO:0000313" key="2">
    <source>
        <dbReference type="Proteomes" id="UP001558613"/>
    </source>
</evidence>
<name>A0ABR3LD88_9TELE</name>
<dbReference type="EMBL" id="JAYMGO010000022">
    <property type="protein sequence ID" value="KAL1250778.1"/>
    <property type="molecule type" value="Genomic_DNA"/>
</dbReference>
<dbReference type="PANTHER" id="PTHR47241">
    <property type="entry name" value="FINGER PROTEIN, PUTATIVE-RELATED"/>
    <property type="match status" value="1"/>
</dbReference>
<comment type="caution">
    <text evidence="1">The sequence shown here is derived from an EMBL/GenBank/DDBJ whole genome shotgun (WGS) entry which is preliminary data.</text>
</comment>